<evidence type="ECO:0000313" key="1">
    <source>
        <dbReference type="EMBL" id="CAI6097540.1"/>
    </source>
</evidence>
<protein>
    <submittedName>
        <fullName evidence="1">Uncharacterized protein</fullName>
    </submittedName>
</protein>
<gene>
    <name evidence="1" type="ORF">CCHLO57077_00008746</name>
</gene>
<dbReference type="EMBL" id="CABFNP030001292">
    <property type="protein sequence ID" value="CAI6097540.1"/>
    <property type="molecule type" value="Genomic_DNA"/>
</dbReference>
<name>A0AA35MI09_9HYPO</name>
<reference evidence="1" key="1">
    <citation type="submission" date="2023-01" db="EMBL/GenBank/DDBJ databases">
        <authorList>
            <person name="Piombo E."/>
        </authorList>
    </citation>
    <scope>NUCLEOTIDE SEQUENCE</scope>
</reference>
<evidence type="ECO:0000313" key="2">
    <source>
        <dbReference type="Proteomes" id="UP001160390"/>
    </source>
</evidence>
<proteinExistence type="predicted"/>
<accession>A0AA35MI09</accession>
<comment type="caution">
    <text evidence="1">The sequence shown here is derived from an EMBL/GenBank/DDBJ whole genome shotgun (WGS) entry which is preliminary data.</text>
</comment>
<sequence>MAGIQDPMPTLWHFKIWEPEIDPNDDFKDEIRHSLKKLSKHLELDTYEANVENGRAVVKVVRLQKSEIAIQQNNILDDGIKQLCEAMVNGIEPASSVFRTYWIASFFNAFWTQGPQLIDQAPLCDSGQDEPYLAPVAIVFAVAAIGGIFDVFRMFQQLYGKPLTSVEEVQRIIKESMPTVESWLNWLSVRWFLSTNCGTSTLF</sequence>
<organism evidence="1 2">
    <name type="scientific">Clonostachys chloroleuca</name>
    <dbReference type="NCBI Taxonomy" id="1926264"/>
    <lineage>
        <taxon>Eukaryota</taxon>
        <taxon>Fungi</taxon>
        <taxon>Dikarya</taxon>
        <taxon>Ascomycota</taxon>
        <taxon>Pezizomycotina</taxon>
        <taxon>Sordariomycetes</taxon>
        <taxon>Hypocreomycetidae</taxon>
        <taxon>Hypocreales</taxon>
        <taxon>Bionectriaceae</taxon>
        <taxon>Clonostachys</taxon>
    </lineage>
</organism>
<keyword evidence="2" id="KW-1185">Reference proteome</keyword>
<dbReference type="Proteomes" id="UP001160390">
    <property type="component" value="Unassembled WGS sequence"/>
</dbReference>
<dbReference type="AlphaFoldDB" id="A0AA35MI09"/>